<feature type="compositionally biased region" description="Polar residues" evidence="3">
    <location>
        <begin position="83"/>
        <end position="95"/>
    </location>
</feature>
<feature type="region of interest" description="Disordered" evidence="3">
    <location>
        <begin position="74"/>
        <end position="103"/>
    </location>
</feature>
<protein>
    <submittedName>
        <fullName evidence="5">SrtB family sortase</fullName>
    </submittedName>
</protein>
<dbReference type="Proteomes" id="UP000006069">
    <property type="component" value="Unassembled WGS sequence"/>
</dbReference>
<feature type="region of interest" description="Disordered" evidence="3">
    <location>
        <begin position="1"/>
        <end position="35"/>
    </location>
</feature>
<sequence>MSEHHCDHISKDAGAASAPRHAKREEGSQKNPWPAKKKRQVAVLFTLLAILLFVAAAGIGFMVWQQQELDRAAQQAQDVPEAQGSSSPAQEQSGEGNLPENPVDFVELKTKNPDIYAWVSIPGTKVDVPILQSTVDDNFYLDHNADGDYAIEGAAYTQRANATDFSDPVTMVYGHQVQNGSMFTTLHYFEDKTFFDEHDVMYIYTPGHILTYRIVAAYQYDDRHVLNSFDFSKPEVVREYFDSVLSPASMLVNVRDGVVLADDDKIVQLSTCMDAVNRDHTRYLVTGVLIDEQQTQ</sequence>
<dbReference type="Pfam" id="PF04203">
    <property type="entry name" value="Sortase"/>
    <property type="match status" value="1"/>
</dbReference>
<feature type="compositionally biased region" description="Basic and acidic residues" evidence="3">
    <location>
        <begin position="1"/>
        <end position="11"/>
    </location>
</feature>
<evidence type="ECO:0000313" key="6">
    <source>
        <dbReference type="Proteomes" id="UP000006069"/>
    </source>
</evidence>
<evidence type="ECO:0000256" key="4">
    <source>
        <dbReference type="SAM" id="Phobius"/>
    </source>
</evidence>
<dbReference type="GO" id="GO:0016787">
    <property type="term" value="F:hydrolase activity"/>
    <property type="evidence" value="ECO:0007669"/>
    <property type="project" value="UniProtKB-KW"/>
</dbReference>
<keyword evidence="4" id="KW-0812">Transmembrane</keyword>
<evidence type="ECO:0000256" key="1">
    <source>
        <dbReference type="ARBA" id="ARBA00022801"/>
    </source>
</evidence>
<dbReference type="PATRIC" id="fig|742818.3.peg.591"/>
<feature type="active site" description="Proton donor/acceptor" evidence="2">
    <location>
        <position position="175"/>
    </location>
</feature>
<reference evidence="5 6" key="1">
    <citation type="submission" date="2012-08" db="EMBL/GenBank/DDBJ databases">
        <title>The Genome Sequence of Slackia piriformis YIT 12062.</title>
        <authorList>
            <consortium name="The Broad Institute Genome Sequencing Platform"/>
            <person name="Earl A."/>
            <person name="Ward D."/>
            <person name="Feldgarden M."/>
            <person name="Gevers D."/>
            <person name="Morotomi M."/>
            <person name="Walker B."/>
            <person name="Young S.K."/>
            <person name="Zeng Q."/>
            <person name="Gargeya S."/>
            <person name="Fitzgerald M."/>
            <person name="Haas B."/>
            <person name="Abouelleil A."/>
            <person name="Alvarado L."/>
            <person name="Arachchi H.M."/>
            <person name="Berlin A.M."/>
            <person name="Chapman S.B."/>
            <person name="Goldberg J."/>
            <person name="Griggs A."/>
            <person name="Gujja S."/>
            <person name="Hansen M."/>
            <person name="Howarth C."/>
            <person name="Imamovic A."/>
            <person name="Larimer J."/>
            <person name="McCowen C."/>
            <person name="Montmayeur A."/>
            <person name="Murphy C."/>
            <person name="Neiman D."/>
            <person name="Pearson M."/>
            <person name="Priest M."/>
            <person name="Roberts A."/>
            <person name="Saif S."/>
            <person name="Shea T."/>
            <person name="Sisk P."/>
            <person name="Sykes S."/>
            <person name="Wortman J."/>
            <person name="Nusbaum C."/>
            <person name="Birren B."/>
        </authorList>
    </citation>
    <scope>NUCLEOTIDE SEQUENCE [LARGE SCALE GENOMIC DNA]</scope>
    <source>
        <strain evidence="5 6">YIT 12062</strain>
    </source>
</reference>
<feature type="transmembrane region" description="Helical" evidence="4">
    <location>
        <begin position="41"/>
        <end position="64"/>
    </location>
</feature>
<dbReference type="InterPro" id="IPR023365">
    <property type="entry name" value="Sortase_dom-sf"/>
</dbReference>
<dbReference type="InterPro" id="IPR009835">
    <property type="entry name" value="SrtB"/>
</dbReference>
<accession>K0ZA04</accession>
<keyword evidence="1" id="KW-0378">Hydrolase</keyword>
<dbReference type="eggNOG" id="COG4509">
    <property type="taxonomic scope" value="Bacteria"/>
</dbReference>
<organism evidence="5 6">
    <name type="scientific">Slackia piriformis YIT 12062</name>
    <dbReference type="NCBI Taxonomy" id="742818"/>
    <lineage>
        <taxon>Bacteria</taxon>
        <taxon>Bacillati</taxon>
        <taxon>Actinomycetota</taxon>
        <taxon>Coriobacteriia</taxon>
        <taxon>Eggerthellales</taxon>
        <taxon>Eggerthellaceae</taxon>
        <taxon>Slackia</taxon>
    </lineage>
</organism>
<dbReference type="SUPFAM" id="SSF63817">
    <property type="entry name" value="Sortase"/>
    <property type="match status" value="1"/>
</dbReference>
<keyword evidence="4" id="KW-1133">Transmembrane helix</keyword>
<dbReference type="InterPro" id="IPR005754">
    <property type="entry name" value="Sortase"/>
</dbReference>
<evidence type="ECO:0000313" key="5">
    <source>
        <dbReference type="EMBL" id="EJZ84235.1"/>
    </source>
</evidence>
<proteinExistence type="predicted"/>
<keyword evidence="6" id="KW-1185">Reference proteome</keyword>
<comment type="caution">
    <text evidence="5">The sequence shown here is derived from an EMBL/GenBank/DDBJ whole genome shotgun (WGS) entry which is preliminary data.</text>
</comment>
<evidence type="ECO:0000256" key="2">
    <source>
        <dbReference type="PIRSR" id="PIRSR605754-1"/>
    </source>
</evidence>
<dbReference type="RefSeq" id="WP_009138773.1">
    <property type="nucleotide sequence ID" value="NZ_JH815198.1"/>
</dbReference>
<dbReference type="Gene3D" id="2.40.260.10">
    <property type="entry name" value="Sortase"/>
    <property type="match status" value="1"/>
</dbReference>
<keyword evidence="4" id="KW-0472">Membrane</keyword>
<dbReference type="OrthoDB" id="3172795at2"/>
<feature type="active site" description="Acyl-thioester intermediate" evidence="2">
    <location>
        <position position="272"/>
    </location>
</feature>
<name>K0ZA04_9ACTN</name>
<evidence type="ECO:0000256" key="3">
    <source>
        <dbReference type="SAM" id="MobiDB-lite"/>
    </source>
</evidence>
<dbReference type="AlphaFoldDB" id="K0ZA04"/>
<dbReference type="CDD" id="cd05826">
    <property type="entry name" value="Sortase_B"/>
    <property type="match status" value="1"/>
</dbReference>
<dbReference type="EMBL" id="ADMD01000002">
    <property type="protein sequence ID" value="EJZ84235.1"/>
    <property type="molecule type" value="Genomic_DNA"/>
</dbReference>
<dbReference type="HOGENOM" id="CLU_034078_0_0_11"/>
<gene>
    <name evidence="5" type="ORF">HMPREF9451_00544</name>
</gene>
<dbReference type="InParanoid" id="K0ZA04"/>